<dbReference type="EMBL" id="MU003506">
    <property type="protein sequence ID" value="KAF2471027.1"/>
    <property type="molecule type" value="Genomic_DNA"/>
</dbReference>
<keyword evidence="2" id="KW-1185">Reference proteome</keyword>
<organism evidence="1 2">
    <name type="scientific">Lindgomyces ingoldianus</name>
    <dbReference type="NCBI Taxonomy" id="673940"/>
    <lineage>
        <taxon>Eukaryota</taxon>
        <taxon>Fungi</taxon>
        <taxon>Dikarya</taxon>
        <taxon>Ascomycota</taxon>
        <taxon>Pezizomycotina</taxon>
        <taxon>Dothideomycetes</taxon>
        <taxon>Pleosporomycetidae</taxon>
        <taxon>Pleosporales</taxon>
        <taxon>Lindgomycetaceae</taxon>
        <taxon>Lindgomyces</taxon>
    </lineage>
</organism>
<protein>
    <submittedName>
        <fullName evidence="1">Uncharacterized protein</fullName>
    </submittedName>
</protein>
<reference evidence="1" key="1">
    <citation type="journal article" date="2020" name="Stud. Mycol.">
        <title>101 Dothideomycetes genomes: a test case for predicting lifestyles and emergence of pathogens.</title>
        <authorList>
            <person name="Haridas S."/>
            <person name="Albert R."/>
            <person name="Binder M."/>
            <person name="Bloem J."/>
            <person name="Labutti K."/>
            <person name="Salamov A."/>
            <person name="Andreopoulos B."/>
            <person name="Baker S."/>
            <person name="Barry K."/>
            <person name="Bills G."/>
            <person name="Bluhm B."/>
            <person name="Cannon C."/>
            <person name="Castanera R."/>
            <person name="Culley D."/>
            <person name="Daum C."/>
            <person name="Ezra D."/>
            <person name="Gonzalez J."/>
            <person name="Henrissat B."/>
            <person name="Kuo A."/>
            <person name="Liang C."/>
            <person name="Lipzen A."/>
            <person name="Lutzoni F."/>
            <person name="Magnuson J."/>
            <person name="Mondo S."/>
            <person name="Nolan M."/>
            <person name="Ohm R."/>
            <person name="Pangilinan J."/>
            <person name="Park H.-J."/>
            <person name="Ramirez L."/>
            <person name="Alfaro M."/>
            <person name="Sun H."/>
            <person name="Tritt A."/>
            <person name="Yoshinaga Y."/>
            <person name="Zwiers L.-H."/>
            <person name="Turgeon B."/>
            <person name="Goodwin S."/>
            <person name="Spatafora J."/>
            <person name="Crous P."/>
            <person name="Grigoriev I."/>
        </authorList>
    </citation>
    <scope>NUCLEOTIDE SEQUENCE</scope>
    <source>
        <strain evidence="1">ATCC 200398</strain>
    </source>
</reference>
<sequence length="192" mass="20980">MRTASVDEVKSSSDAASREHSRAGASARPPTICTPRPDAGTHYSLQGYHIHSAPGVEATQGQSHSLLYPPNATAAAGEKTSFAPQPEALKPTAAIPALDSFKRHWYKDWFKDRMVEKSDPFGFSSTGTSRNITRTQTPVPPLEGNYEAARRNSIVAANEAIEDSFQPDSELFILRYSAVPSDKYLQKDSNLQ</sequence>
<proteinExistence type="predicted"/>
<accession>A0ACB6QXL7</accession>
<dbReference type="Proteomes" id="UP000799755">
    <property type="component" value="Unassembled WGS sequence"/>
</dbReference>
<comment type="caution">
    <text evidence="1">The sequence shown here is derived from an EMBL/GenBank/DDBJ whole genome shotgun (WGS) entry which is preliminary data.</text>
</comment>
<evidence type="ECO:0000313" key="2">
    <source>
        <dbReference type="Proteomes" id="UP000799755"/>
    </source>
</evidence>
<name>A0ACB6QXL7_9PLEO</name>
<evidence type="ECO:0000313" key="1">
    <source>
        <dbReference type="EMBL" id="KAF2471027.1"/>
    </source>
</evidence>
<gene>
    <name evidence="1" type="ORF">BDR25DRAFT_354939</name>
</gene>